<comment type="caution">
    <text evidence="1">The sequence shown here is derived from an EMBL/GenBank/DDBJ whole genome shotgun (WGS) entry which is preliminary data.</text>
</comment>
<reference evidence="1" key="1">
    <citation type="submission" date="2021-02" db="EMBL/GenBank/DDBJ databases">
        <authorList>
            <person name="Nowell W R."/>
        </authorList>
    </citation>
    <scope>NUCLEOTIDE SEQUENCE</scope>
</reference>
<dbReference type="AlphaFoldDB" id="A0A815ME49"/>
<dbReference type="Proteomes" id="UP000663889">
    <property type="component" value="Unassembled WGS sequence"/>
</dbReference>
<evidence type="ECO:0000313" key="2">
    <source>
        <dbReference type="Proteomes" id="UP000663889"/>
    </source>
</evidence>
<gene>
    <name evidence="1" type="ORF">SEV965_LOCUS32229</name>
</gene>
<sequence>MDKFRKSCELLKNNNENYFKLVTTNGGILFMYLKEENLTRIQVKLHGIIKYNPNVGSKAFQVSIRRSMTICRINKCNTSEKDSTISSEYYESYFLFP</sequence>
<dbReference type="EMBL" id="CAJNOU010003960">
    <property type="protein sequence ID" value="CAF1419366.1"/>
    <property type="molecule type" value="Genomic_DNA"/>
</dbReference>
<proteinExistence type="predicted"/>
<evidence type="ECO:0000313" key="1">
    <source>
        <dbReference type="EMBL" id="CAF1419366.1"/>
    </source>
</evidence>
<accession>A0A815ME49</accession>
<protein>
    <submittedName>
        <fullName evidence="1">Uncharacterized protein</fullName>
    </submittedName>
</protein>
<name>A0A815ME49_9BILA</name>
<organism evidence="1 2">
    <name type="scientific">Rotaria sordida</name>
    <dbReference type="NCBI Taxonomy" id="392033"/>
    <lineage>
        <taxon>Eukaryota</taxon>
        <taxon>Metazoa</taxon>
        <taxon>Spiralia</taxon>
        <taxon>Gnathifera</taxon>
        <taxon>Rotifera</taxon>
        <taxon>Eurotatoria</taxon>
        <taxon>Bdelloidea</taxon>
        <taxon>Philodinida</taxon>
        <taxon>Philodinidae</taxon>
        <taxon>Rotaria</taxon>
    </lineage>
</organism>